<reference evidence="2 3" key="1">
    <citation type="submission" date="2024-09" db="EMBL/GenBank/DDBJ databases">
        <authorList>
            <person name="Sun Q."/>
            <person name="Mori K."/>
        </authorList>
    </citation>
    <scope>NUCLEOTIDE SEQUENCE [LARGE SCALE GENOMIC DNA]</scope>
    <source>
        <strain evidence="2 3">CECT 8300</strain>
    </source>
</reference>
<dbReference type="Pfam" id="PF26374">
    <property type="entry name" value="Ulvan_lyaseC"/>
    <property type="match status" value="1"/>
</dbReference>
<name>A0ABV5H0Q9_9FLAO</name>
<comment type="caution">
    <text evidence="2">The sequence shown here is derived from an EMBL/GenBank/DDBJ whole genome shotgun (WGS) entry which is preliminary data.</text>
</comment>
<keyword evidence="3" id="KW-1185">Reference proteome</keyword>
<sequence length="140" mass="15489">MGLKIESLQDRTDIVFSSDVIGKYAFQNINFNGTFGMVTSEENKTTLFLGAGKFIEKDGFSIKILGKKSGAATLVYGDNMQLTCDDVILLTIPDTYKKGEVVLTFGFKQLRGERLKMNGENVVNFKVPAMNFQEVSIGLK</sequence>
<organism evidence="2 3">
    <name type="scientific">Algibacter miyuki</name>
    <dbReference type="NCBI Taxonomy" id="1306933"/>
    <lineage>
        <taxon>Bacteria</taxon>
        <taxon>Pseudomonadati</taxon>
        <taxon>Bacteroidota</taxon>
        <taxon>Flavobacteriia</taxon>
        <taxon>Flavobacteriales</taxon>
        <taxon>Flavobacteriaceae</taxon>
        <taxon>Algibacter</taxon>
    </lineage>
</organism>
<proteinExistence type="predicted"/>
<evidence type="ECO:0000313" key="3">
    <source>
        <dbReference type="Proteomes" id="UP001589590"/>
    </source>
</evidence>
<accession>A0ABV5H0Q9</accession>
<dbReference type="RefSeq" id="WP_290272739.1">
    <property type="nucleotide sequence ID" value="NZ_JAUFQP010000013.1"/>
</dbReference>
<dbReference type="InterPro" id="IPR058848">
    <property type="entry name" value="Ulvan_lyase_C"/>
</dbReference>
<protein>
    <recommendedName>
        <fullName evidence="1">Endo-acting ulvan lyase C-terminal domain-containing protein</fullName>
    </recommendedName>
</protein>
<feature type="domain" description="Endo-acting ulvan lyase C-terminal" evidence="1">
    <location>
        <begin position="2"/>
        <end position="72"/>
    </location>
</feature>
<evidence type="ECO:0000259" key="1">
    <source>
        <dbReference type="Pfam" id="PF26374"/>
    </source>
</evidence>
<gene>
    <name evidence="2" type="ORF">ACFFU1_09185</name>
</gene>
<dbReference type="Proteomes" id="UP001589590">
    <property type="component" value="Unassembled WGS sequence"/>
</dbReference>
<evidence type="ECO:0000313" key="2">
    <source>
        <dbReference type="EMBL" id="MFB9105071.1"/>
    </source>
</evidence>
<dbReference type="EMBL" id="JBHMFA010000005">
    <property type="protein sequence ID" value="MFB9105071.1"/>
    <property type="molecule type" value="Genomic_DNA"/>
</dbReference>